<gene>
    <name evidence="2" type="ORF">ACFOD9_07770</name>
</gene>
<evidence type="ECO:0000313" key="3">
    <source>
        <dbReference type="Proteomes" id="UP001595604"/>
    </source>
</evidence>
<name>A0ABV7IPF5_9SPHN</name>
<dbReference type="InterPro" id="IPR007401">
    <property type="entry name" value="DUF454"/>
</dbReference>
<dbReference type="PIRSF" id="PIRSF016789">
    <property type="entry name" value="DUF454"/>
    <property type="match status" value="1"/>
</dbReference>
<reference evidence="3" key="1">
    <citation type="journal article" date="2019" name="Int. J. Syst. Evol. Microbiol.">
        <title>The Global Catalogue of Microorganisms (GCM) 10K type strain sequencing project: providing services to taxonomists for standard genome sequencing and annotation.</title>
        <authorList>
            <consortium name="The Broad Institute Genomics Platform"/>
            <consortium name="The Broad Institute Genome Sequencing Center for Infectious Disease"/>
            <person name="Wu L."/>
            <person name="Ma J."/>
        </authorList>
    </citation>
    <scope>NUCLEOTIDE SEQUENCE [LARGE SCALE GENOMIC DNA]</scope>
    <source>
        <strain evidence="3">KCTC 42984</strain>
    </source>
</reference>
<feature type="transmembrane region" description="Helical" evidence="1">
    <location>
        <begin position="7"/>
        <end position="26"/>
    </location>
</feature>
<keyword evidence="1" id="KW-0812">Transmembrane</keyword>
<dbReference type="RefSeq" id="WP_379509515.1">
    <property type="nucleotide sequence ID" value="NZ_JBHRTQ010000007.1"/>
</dbReference>
<keyword evidence="1" id="KW-0472">Membrane</keyword>
<feature type="transmembrane region" description="Helical" evidence="1">
    <location>
        <begin position="76"/>
        <end position="94"/>
    </location>
</feature>
<dbReference type="Pfam" id="PF04304">
    <property type="entry name" value="DUF454"/>
    <property type="match status" value="1"/>
</dbReference>
<keyword evidence="1" id="KW-1133">Transmembrane helix</keyword>
<protein>
    <submittedName>
        <fullName evidence="2">YbaN family protein</fullName>
    </submittedName>
</protein>
<dbReference type="PANTHER" id="PTHR35813">
    <property type="entry name" value="INNER MEMBRANE PROTEIN YBAN"/>
    <property type="match status" value="1"/>
</dbReference>
<comment type="caution">
    <text evidence="2">The sequence shown here is derived from an EMBL/GenBank/DDBJ whole genome shotgun (WGS) entry which is preliminary data.</text>
</comment>
<evidence type="ECO:0000256" key="1">
    <source>
        <dbReference type="SAM" id="Phobius"/>
    </source>
</evidence>
<dbReference type="Proteomes" id="UP001595604">
    <property type="component" value="Unassembled WGS sequence"/>
</dbReference>
<keyword evidence="3" id="KW-1185">Reference proteome</keyword>
<sequence>MKRLARPFWLGGGLLAVGLGILGVALPLLPTVPFFLLATVCFARSNPAWERRLLDHPRYGPPLRQWRERRAISRKAKLAALTAMGATIALSAALAGWPWVLAPVLACGASGAWIWTRPE</sequence>
<dbReference type="PANTHER" id="PTHR35813:SF1">
    <property type="entry name" value="INNER MEMBRANE PROTEIN YBAN"/>
    <property type="match status" value="1"/>
</dbReference>
<proteinExistence type="predicted"/>
<accession>A0ABV7IPF5</accession>
<evidence type="ECO:0000313" key="2">
    <source>
        <dbReference type="EMBL" id="MFC3174144.1"/>
    </source>
</evidence>
<dbReference type="EMBL" id="JBHRTQ010000007">
    <property type="protein sequence ID" value="MFC3174144.1"/>
    <property type="molecule type" value="Genomic_DNA"/>
</dbReference>
<organism evidence="2 3">
    <name type="scientific">Novosphingobium bradum</name>
    <dbReference type="NCBI Taxonomy" id="1737444"/>
    <lineage>
        <taxon>Bacteria</taxon>
        <taxon>Pseudomonadati</taxon>
        <taxon>Pseudomonadota</taxon>
        <taxon>Alphaproteobacteria</taxon>
        <taxon>Sphingomonadales</taxon>
        <taxon>Sphingomonadaceae</taxon>
        <taxon>Novosphingobium</taxon>
    </lineage>
</organism>